<comment type="caution">
    <text evidence="1">The sequence shown here is derived from an EMBL/GenBank/DDBJ whole genome shotgun (WGS) entry which is preliminary data.</text>
</comment>
<accession>A0A9D1SNH2</accession>
<gene>
    <name evidence="1" type="ORF">IAD23_04125</name>
</gene>
<organism evidence="1 2">
    <name type="scientific">Candidatus Scybalenecus merdavium</name>
    <dbReference type="NCBI Taxonomy" id="2840939"/>
    <lineage>
        <taxon>Bacteria</taxon>
        <taxon>Bacillati</taxon>
        <taxon>Bacillota</taxon>
        <taxon>Clostridia</taxon>
        <taxon>Eubacteriales</taxon>
        <taxon>Oscillospiraceae</taxon>
        <taxon>Oscillospiraceae incertae sedis</taxon>
        <taxon>Candidatus Scybalenecus</taxon>
    </lineage>
</organism>
<dbReference type="AlphaFoldDB" id="A0A9D1SNH2"/>
<dbReference type="Pfam" id="PF09365">
    <property type="entry name" value="DUF2461"/>
    <property type="match status" value="1"/>
</dbReference>
<reference evidence="1" key="2">
    <citation type="journal article" date="2021" name="PeerJ">
        <title>Extensive microbial diversity within the chicken gut microbiome revealed by metagenomics and culture.</title>
        <authorList>
            <person name="Gilroy R."/>
            <person name="Ravi A."/>
            <person name="Getino M."/>
            <person name="Pursley I."/>
            <person name="Horton D.L."/>
            <person name="Alikhan N.F."/>
            <person name="Baker D."/>
            <person name="Gharbi K."/>
            <person name="Hall N."/>
            <person name="Watson M."/>
            <person name="Adriaenssens E.M."/>
            <person name="Foster-Nyarko E."/>
            <person name="Jarju S."/>
            <person name="Secka A."/>
            <person name="Antonio M."/>
            <person name="Oren A."/>
            <person name="Chaudhuri R.R."/>
            <person name="La Ragione R."/>
            <person name="Hildebrand F."/>
            <person name="Pallen M.J."/>
        </authorList>
    </citation>
    <scope>NUCLEOTIDE SEQUENCE</scope>
    <source>
        <strain evidence="1">CHK176-6737</strain>
    </source>
</reference>
<evidence type="ECO:0000313" key="2">
    <source>
        <dbReference type="Proteomes" id="UP000824125"/>
    </source>
</evidence>
<protein>
    <submittedName>
        <fullName evidence="1">DUF2461 domain-containing protein</fullName>
    </submittedName>
</protein>
<dbReference type="EMBL" id="DVNM01000021">
    <property type="protein sequence ID" value="HIU69124.1"/>
    <property type="molecule type" value="Genomic_DNA"/>
</dbReference>
<name>A0A9D1SNH2_9FIRM</name>
<reference evidence="1" key="1">
    <citation type="submission" date="2020-10" db="EMBL/GenBank/DDBJ databases">
        <authorList>
            <person name="Gilroy R."/>
        </authorList>
    </citation>
    <scope>NUCLEOTIDE SEQUENCE</scope>
    <source>
        <strain evidence="1">CHK176-6737</strain>
    </source>
</reference>
<dbReference type="Proteomes" id="UP000824125">
    <property type="component" value="Unassembled WGS sequence"/>
</dbReference>
<proteinExistence type="predicted"/>
<sequence>MYNFKGISPQTIQLLCENRFQDSKPFYEAHKEEIKQGAVVPMRQIMLDLSGQLCELDDKMYTNPLYTVSRVRRDTRRTKSKLLYRENLWVMFRRNKFEYPNAPFMWFEFTPGAYSYGIGMWCDRPVQMDVVRAHIKAHPRRFLKAAGQLLENGFVYDSEFYKKDRDPSAPDSVKPYINSKYIEFLHTDTDLSKINSPALIDELKAFIDLASPMYRFLIDAYEEIVASE</sequence>
<dbReference type="InterPro" id="IPR012808">
    <property type="entry name" value="CHP02453"/>
</dbReference>
<evidence type="ECO:0000313" key="1">
    <source>
        <dbReference type="EMBL" id="HIU69124.1"/>
    </source>
</evidence>